<dbReference type="OrthoDB" id="63584at2"/>
<dbReference type="EMBL" id="LMWN01000081">
    <property type="protein sequence ID" value="KUM97847.1"/>
    <property type="molecule type" value="Genomic_DNA"/>
</dbReference>
<dbReference type="SUPFAM" id="SSF51735">
    <property type="entry name" value="NAD(P)-binding Rossmann-fold domains"/>
    <property type="match status" value="1"/>
</dbReference>
<dbReference type="AlphaFoldDB" id="A0A101NRS4"/>
<comment type="similarity">
    <text evidence="1">Belongs to the short-chain dehydrogenases/reductases (SDR) family.</text>
</comment>
<gene>
    <name evidence="3" type="ORF">AQI95_41630</name>
</gene>
<dbReference type="RefSeq" id="WP_067136372.1">
    <property type="nucleotide sequence ID" value="NZ_KQ948237.1"/>
</dbReference>
<reference evidence="3 4" key="1">
    <citation type="submission" date="2015-10" db="EMBL/GenBank/DDBJ databases">
        <title>Draft genome sequence of Streptomyces yokosukanensis DSM 40224, type strain for the species Streptomyces yokosukanensis.</title>
        <authorList>
            <person name="Ruckert C."/>
            <person name="Winkler A."/>
            <person name="Kalinowski J."/>
            <person name="Kampfer P."/>
            <person name="Glaeser S."/>
        </authorList>
    </citation>
    <scope>NUCLEOTIDE SEQUENCE [LARGE SCALE GENOMIC DNA]</scope>
    <source>
        <strain evidence="3 4">DSM 40224</strain>
    </source>
</reference>
<proteinExistence type="inferred from homology"/>
<dbReference type="InterPro" id="IPR002347">
    <property type="entry name" value="SDR_fam"/>
</dbReference>
<comment type="caution">
    <text evidence="3">The sequence shown here is derived from an EMBL/GenBank/DDBJ whole genome shotgun (WGS) entry which is preliminary data.</text>
</comment>
<evidence type="ECO:0000256" key="1">
    <source>
        <dbReference type="RuleBase" id="RU000363"/>
    </source>
</evidence>
<evidence type="ECO:0000256" key="2">
    <source>
        <dbReference type="SAM" id="MobiDB-lite"/>
    </source>
</evidence>
<dbReference type="PRINTS" id="PR00081">
    <property type="entry name" value="GDHRDH"/>
</dbReference>
<dbReference type="Pfam" id="PF00106">
    <property type="entry name" value="adh_short"/>
    <property type="match status" value="1"/>
</dbReference>
<dbReference type="Gene3D" id="3.40.50.720">
    <property type="entry name" value="NAD(P)-binding Rossmann-like Domain"/>
    <property type="match status" value="1"/>
</dbReference>
<organism evidence="3 4">
    <name type="scientific">Streptomyces yokosukanensis</name>
    <dbReference type="NCBI Taxonomy" id="67386"/>
    <lineage>
        <taxon>Bacteria</taxon>
        <taxon>Bacillati</taxon>
        <taxon>Actinomycetota</taxon>
        <taxon>Actinomycetes</taxon>
        <taxon>Kitasatosporales</taxon>
        <taxon>Streptomycetaceae</taxon>
        <taxon>Streptomyces</taxon>
    </lineage>
</organism>
<dbReference type="PRINTS" id="PR00080">
    <property type="entry name" value="SDRFAMILY"/>
</dbReference>
<feature type="region of interest" description="Disordered" evidence="2">
    <location>
        <begin position="268"/>
        <end position="291"/>
    </location>
</feature>
<dbReference type="Proteomes" id="UP000053127">
    <property type="component" value="Unassembled WGS sequence"/>
</dbReference>
<evidence type="ECO:0000313" key="3">
    <source>
        <dbReference type="EMBL" id="KUM97847.1"/>
    </source>
</evidence>
<dbReference type="PANTHER" id="PTHR44147">
    <property type="entry name" value="DEHYDROGENASE/REDUCTASE SDR FAMILY MEMBER 1"/>
    <property type="match status" value="1"/>
</dbReference>
<dbReference type="PANTHER" id="PTHR44147:SF2">
    <property type="entry name" value="DEHYDROGENASE_REDUCTASE SDR FAMILY MEMBER 1"/>
    <property type="match status" value="1"/>
</dbReference>
<accession>A0A101NRS4</accession>
<keyword evidence="4" id="KW-1185">Reference proteome</keyword>
<sequence length="291" mass="30623">MRSPDSRPVVAVVTGASRGAGRGIAQALGGQGATVYVTGRSRSASDSPYGGTVTETAALVDKAGGTGIPVVVDHGDDQAVEDLFATVRRHHGRLDILVNNAAKLVGTTMPVGFWEKPLETSDLLTIGLRSHYTASFYAAPLLIANGRGLIVNTGNYGAVSYFHGPAYGAQKAGADKMAADMAQELRPYNIAAVSLWMGNLDTERARAYLDSLPAHVRPTEKRESPQFTGRVIAALYSSCELMDLSGRALIGAELGALLGVTDIDGTRPKSKRYALGGPPELHPSLLGRPLR</sequence>
<protein>
    <submittedName>
        <fullName evidence="3">Short-chain dehydrogenase</fullName>
    </submittedName>
</protein>
<name>A0A101NRS4_9ACTN</name>
<dbReference type="STRING" id="67386.AQI95_41630"/>
<dbReference type="InterPro" id="IPR036291">
    <property type="entry name" value="NAD(P)-bd_dom_sf"/>
</dbReference>
<evidence type="ECO:0000313" key="4">
    <source>
        <dbReference type="Proteomes" id="UP000053127"/>
    </source>
</evidence>